<keyword evidence="5" id="KW-1185">Reference proteome</keyword>
<feature type="transmembrane region" description="Helical" evidence="2">
    <location>
        <begin position="6"/>
        <end position="35"/>
    </location>
</feature>
<evidence type="ECO:0000256" key="1">
    <source>
        <dbReference type="SAM" id="MobiDB-lite"/>
    </source>
</evidence>
<feature type="transmembrane region" description="Helical" evidence="2">
    <location>
        <begin position="47"/>
        <end position="77"/>
    </location>
</feature>
<evidence type="ECO:0000313" key="5">
    <source>
        <dbReference type="Proteomes" id="UP000219612"/>
    </source>
</evidence>
<feature type="domain" description="DUF4190" evidence="3">
    <location>
        <begin position="1"/>
        <end position="65"/>
    </location>
</feature>
<sequence length="166" mass="16381">MAVASLLLGIVGVLGGWCTFAVPCILAIVFGYVGLGQTRGGARSGRGMAIAGLVLGLIPTAVIALILILGGIGALLAPVSSVSSRLSDDTSATSAPQGKGEVVAVGDPLTINLADDHYLKLAMSLQPAAGAPEQLDLSKATGLTSAPAAPPANSPPRTVAKRSSSN</sequence>
<evidence type="ECO:0000259" key="3">
    <source>
        <dbReference type="Pfam" id="PF13828"/>
    </source>
</evidence>
<proteinExistence type="predicted"/>
<evidence type="ECO:0000256" key="2">
    <source>
        <dbReference type="SAM" id="Phobius"/>
    </source>
</evidence>
<feature type="region of interest" description="Disordered" evidence="1">
    <location>
        <begin position="136"/>
        <end position="166"/>
    </location>
</feature>
<dbReference type="InterPro" id="IPR025241">
    <property type="entry name" value="DUF4190"/>
</dbReference>
<organism evidence="4 5">
    <name type="scientific">Paractinoplanes atraurantiacus</name>
    <dbReference type="NCBI Taxonomy" id="1036182"/>
    <lineage>
        <taxon>Bacteria</taxon>
        <taxon>Bacillati</taxon>
        <taxon>Actinomycetota</taxon>
        <taxon>Actinomycetes</taxon>
        <taxon>Micromonosporales</taxon>
        <taxon>Micromonosporaceae</taxon>
        <taxon>Paractinoplanes</taxon>
    </lineage>
</organism>
<keyword evidence="2" id="KW-0472">Membrane</keyword>
<dbReference type="AlphaFoldDB" id="A0A285I8G7"/>
<gene>
    <name evidence="4" type="ORF">SAMN05421748_10750</name>
</gene>
<name>A0A285I8G7_9ACTN</name>
<evidence type="ECO:0000313" key="4">
    <source>
        <dbReference type="EMBL" id="SNY44269.1"/>
    </source>
</evidence>
<protein>
    <recommendedName>
        <fullName evidence="3">DUF4190 domain-containing protein</fullName>
    </recommendedName>
</protein>
<accession>A0A285I8G7</accession>
<dbReference type="Proteomes" id="UP000219612">
    <property type="component" value="Unassembled WGS sequence"/>
</dbReference>
<dbReference type="EMBL" id="OBDY01000007">
    <property type="protein sequence ID" value="SNY44269.1"/>
    <property type="molecule type" value="Genomic_DNA"/>
</dbReference>
<reference evidence="4 5" key="1">
    <citation type="submission" date="2017-09" db="EMBL/GenBank/DDBJ databases">
        <authorList>
            <person name="Ehlers B."/>
            <person name="Leendertz F.H."/>
        </authorList>
    </citation>
    <scope>NUCLEOTIDE SEQUENCE [LARGE SCALE GENOMIC DNA]</scope>
    <source>
        <strain evidence="4 5">CGMCC 4.6857</strain>
    </source>
</reference>
<keyword evidence="2" id="KW-1133">Transmembrane helix</keyword>
<keyword evidence="2" id="KW-0812">Transmembrane</keyword>
<dbReference type="Pfam" id="PF13828">
    <property type="entry name" value="DUF4190"/>
    <property type="match status" value="1"/>
</dbReference>